<dbReference type="Pfam" id="PF00027">
    <property type="entry name" value="cNMP_binding"/>
    <property type="match status" value="1"/>
</dbReference>
<evidence type="ECO:0000313" key="3">
    <source>
        <dbReference type="Proteomes" id="UP001310022"/>
    </source>
</evidence>
<accession>A0AAN5AN90</accession>
<gene>
    <name evidence="2" type="ORF">PEDI_51240</name>
</gene>
<keyword evidence="3" id="KW-1185">Reference proteome</keyword>
<dbReference type="InterPro" id="IPR018490">
    <property type="entry name" value="cNMP-bd_dom_sf"/>
</dbReference>
<dbReference type="InterPro" id="IPR000595">
    <property type="entry name" value="cNMP-bd_dom"/>
</dbReference>
<protein>
    <submittedName>
        <fullName evidence="2">Crp/Fnr family transcriptional regulator</fullName>
    </submittedName>
</protein>
<evidence type="ECO:0000259" key="1">
    <source>
        <dbReference type="Pfam" id="PF00027"/>
    </source>
</evidence>
<dbReference type="Proteomes" id="UP001310022">
    <property type="component" value="Unassembled WGS sequence"/>
</dbReference>
<dbReference type="Gene3D" id="2.60.120.10">
    <property type="entry name" value="Jelly Rolls"/>
    <property type="match status" value="1"/>
</dbReference>
<organism evidence="2 3">
    <name type="scientific">Persicobacter diffluens</name>
    <dbReference type="NCBI Taxonomy" id="981"/>
    <lineage>
        <taxon>Bacteria</taxon>
        <taxon>Pseudomonadati</taxon>
        <taxon>Bacteroidota</taxon>
        <taxon>Cytophagia</taxon>
        <taxon>Cytophagales</taxon>
        <taxon>Persicobacteraceae</taxon>
        <taxon>Persicobacter</taxon>
    </lineage>
</organism>
<dbReference type="EMBL" id="BQKE01000006">
    <property type="protein sequence ID" value="GJM64572.1"/>
    <property type="molecule type" value="Genomic_DNA"/>
</dbReference>
<dbReference type="SUPFAM" id="SSF51206">
    <property type="entry name" value="cAMP-binding domain-like"/>
    <property type="match status" value="1"/>
</dbReference>
<evidence type="ECO:0000313" key="2">
    <source>
        <dbReference type="EMBL" id="GJM64572.1"/>
    </source>
</evidence>
<sequence>MHPLRTHIERITPLTDQEFSYILGHFEEKKLRKHQYLVQAGTYDRFDNWVLGGCLKAFYTDQEGKDHILQFAAEDWWIADYQAYFNQTPATINIDCMEDCQLLQLSVHKREKICSEMHKMEHFFRKKVTSGYIALQQRILSLLTHNPRGRYEEFLRLYPNLSSRIPKKYIAAYLGVSRETLSRLYNEN</sequence>
<proteinExistence type="predicted"/>
<dbReference type="AlphaFoldDB" id="A0AAN5AN90"/>
<reference evidence="2 3" key="1">
    <citation type="submission" date="2021-12" db="EMBL/GenBank/DDBJ databases">
        <title>Genome sequencing of bacteria with rrn-lacking chromosome and rrn-plasmid.</title>
        <authorList>
            <person name="Anda M."/>
            <person name="Iwasaki W."/>
        </authorList>
    </citation>
    <scope>NUCLEOTIDE SEQUENCE [LARGE SCALE GENOMIC DNA]</scope>
    <source>
        <strain evidence="2 3">NBRC 15940</strain>
    </source>
</reference>
<comment type="caution">
    <text evidence="2">The sequence shown here is derived from an EMBL/GenBank/DDBJ whole genome shotgun (WGS) entry which is preliminary data.</text>
</comment>
<dbReference type="InterPro" id="IPR014710">
    <property type="entry name" value="RmlC-like_jellyroll"/>
</dbReference>
<dbReference type="RefSeq" id="WP_338239631.1">
    <property type="nucleotide sequence ID" value="NZ_BQKE01000006.1"/>
</dbReference>
<name>A0AAN5AN90_9BACT</name>
<feature type="domain" description="Cyclic nucleotide-binding" evidence="1">
    <location>
        <begin position="29"/>
        <end position="115"/>
    </location>
</feature>